<feature type="binding site" evidence="11">
    <location>
        <position position="344"/>
    </location>
    <ligand>
        <name>ATP</name>
        <dbReference type="ChEBI" id="CHEBI:30616"/>
    </ligand>
</feature>
<dbReference type="FunFam" id="3.30.565.10:FF:000009">
    <property type="entry name" value="Molecular chaperone HtpG"/>
    <property type="match status" value="1"/>
</dbReference>
<feature type="domain" description="Histidine kinase/HSP90-like ATPase" evidence="12">
    <location>
        <begin position="30"/>
        <end position="187"/>
    </location>
</feature>
<dbReference type="GO" id="GO:0016887">
    <property type="term" value="F:ATP hydrolysis activity"/>
    <property type="evidence" value="ECO:0007669"/>
    <property type="project" value="InterPro"/>
</dbReference>
<dbReference type="Pfam" id="PF00183">
    <property type="entry name" value="HSP90"/>
    <property type="match status" value="1"/>
</dbReference>
<evidence type="ECO:0000256" key="9">
    <source>
        <dbReference type="ARBA" id="ARBA00070675"/>
    </source>
</evidence>
<feature type="region of interest" description="A; substrate-binding" evidence="10">
    <location>
        <begin position="1"/>
        <end position="344"/>
    </location>
</feature>
<evidence type="ECO:0000313" key="13">
    <source>
        <dbReference type="EMBL" id="MBB1116565.1"/>
    </source>
</evidence>
<keyword evidence="3 10" id="KW-0963">Cytoplasm</keyword>
<dbReference type="InterPro" id="IPR001404">
    <property type="entry name" value="Hsp90_fam"/>
</dbReference>
<dbReference type="InterPro" id="IPR019805">
    <property type="entry name" value="Heat_shock_protein_90_CS"/>
</dbReference>
<dbReference type="PROSITE" id="PS00298">
    <property type="entry name" value="HSP90"/>
    <property type="match status" value="1"/>
</dbReference>
<reference evidence="13 14" key="1">
    <citation type="submission" date="2020-08" db="EMBL/GenBank/DDBJ databases">
        <title>Stenotrophomonas sp. W1S232.</title>
        <authorList>
            <person name="Deng Y."/>
        </authorList>
    </citation>
    <scope>NUCLEOTIDE SEQUENCE [LARGE SCALE GENOMIC DNA]</scope>
    <source>
        <strain evidence="13 14">W1S232</strain>
    </source>
</reference>
<evidence type="ECO:0000313" key="14">
    <source>
        <dbReference type="Proteomes" id="UP000550609"/>
    </source>
</evidence>
<dbReference type="PIRSF" id="PIRSF002583">
    <property type="entry name" value="Hsp90"/>
    <property type="match status" value="1"/>
</dbReference>
<feature type="binding site" evidence="11">
    <location>
        <position position="37"/>
    </location>
    <ligand>
        <name>ATP</name>
        <dbReference type="ChEBI" id="CHEBI:30616"/>
    </ligand>
</feature>
<dbReference type="Proteomes" id="UP000550609">
    <property type="component" value="Unassembled WGS sequence"/>
</dbReference>
<dbReference type="CDD" id="cd16927">
    <property type="entry name" value="HATPase_Hsp90-like"/>
    <property type="match status" value="1"/>
</dbReference>
<dbReference type="InterPro" id="IPR037196">
    <property type="entry name" value="HSP90_C"/>
</dbReference>
<evidence type="ECO:0000256" key="6">
    <source>
        <dbReference type="ARBA" id="ARBA00023016"/>
    </source>
</evidence>
<feature type="binding site" evidence="11">
    <location>
        <position position="102"/>
    </location>
    <ligand>
        <name>ATP</name>
        <dbReference type="ChEBI" id="CHEBI:30616"/>
    </ligand>
</feature>
<dbReference type="Gene3D" id="3.30.230.80">
    <property type="match status" value="1"/>
</dbReference>
<evidence type="ECO:0000256" key="10">
    <source>
        <dbReference type="HAMAP-Rule" id="MF_00505"/>
    </source>
</evidence>
<feature type="binding site" evidence="11">
    <location>
        <position position="88"/>
    </location>
    <ligand>
        <name>ATP</name>
        <dbReference type="ChEBI" id="CHEBI:30616"/>
    </ligand>
</feature>
<feature type="binding site" evidence="11">
    <location>
        <position position="177"/>
    </location>
    <ligand>
        <name>ATP</name>
        <dbReference type="ChEBI" id="CHEBI:30616"/>
    </ligand>
</feature>
<evidence type="ECO:0000256" key="11">
    <source>
        <dbReference type="PIRSR" id="PIRSR002583-1"/>
    </source>
</evidence>
<comment type="caution">
    <text evidence="13">The sequence shown here is derived from an EMBL/GenBank/DDBJ whole genome shotgun (WGS) entry which is preliminary data.</text>
</comment>
<proteinExistence type="inferred from homology"/>
<dbReference type="PRINTS" id="PR00775">
    <property type="entry name" value="HEATSHOCK90"/>
</dbReference>
<comment type="similarity">
    <text evidence="2 10">Belongs to the heat shock protein 90 family.</text>
</comment>
<comment type="function">
    <text evidence="8 10">Molecular chaperone. Has ATPase activity.</text>
</comment>
<dbReference type="GO" id="GO:0140662">
    <property type="term" value="F:ATP-dependent protein folding chaperone"/>
    <property type="evidence" value="ECO:0007669"/>
    <property type="project" value="InterPro"/>
</dbReference>
<evidence type="ECO:0000256" key="5">
    <source>
        <dbReference type="ARBA" id="ARBA00022840"/>
    </source>
</evidence>
<dbReference type="PANTHER" id="PTHR11528">
    <property type="entry name" value="HEAT SHOCK PROTEIN 90 FAMILY MEMBER"/>
    <property type="match status" value="1"/>
</dbReference>
<evidence type="ECO:0000256" key="4">
    <source>
        <dbReference type="ARBA" id="ARBA00022741"/>
    </source>
</evidence>
<dbReference type="NCBIfam" id="NF003555">
    <property type="entry name" value="PRK05218.1"/>
    <property type="match status" value="1"/>
</dbReference>
<dbReference type="Gene3D" id="3.40.50.11260">
    <property type="match status" value="1"/>
</dbReference>
<feature type="region of interest" description="C" evidence="10">
    <location>
        <begin position="562"/>
        <end position="636"/>
    </location>
</feature>
<dbReference type="SUPFAM" id="SSF54211">
    <property type="entry name" value="Ribosomal protein S5 domain 2-like"/>
    <property type="match status" value="1"/>
</dbReference>
<dbReference type="GO" id="GO:0005737">
    <property type="term" value="C:cytoplasm"/>
    <property type="evidence" value="ECO:0007669"/>
    <property type="project" value="UniProtKB-SubCell"/>
</dbReference>
<evidence type="ECO:0000256" key="8">
    <source>
        <dbReference type="ARBA" id="ARBA00058590"/>
    </source>
</evidence>
<dbReference type="InterPro" id="IPR003594">
    <property type="entry name" value="HATPase_dom"/>
</dbReference>
<protein>
    <recommendedName>
        <fullName evidence="9 10">Chaperone protein HtpG</fullName>
    </recommendedName>
    <alternativeName>
        <fullName evidence="10">Heat shock protein HtpG</fullName>
    </alternativeName>
    <alternativeName>
        <fullName evidence="10">High temperature protein G</fullName>
    </alternativeName>
</protein>
<evidence type="ECO:0000256" key="1">
    <source>
        <dbReference type="ARBA" id="ARBA00004496"/>
    </source>
</evidence>
<keyword evidence="4 10" id="KW-0547">Nucleotide-binding</keyword>
<dbReference type="SMART" id="SM00387">
    <property type="entry name" value="HATPase_c"/>
    <property type="match status" value="1"/>
</dbReference>
<feature type="binding site" evidence="11">
    <location>
        <begin position="125"/>
        <end position="130"/>
    </location>
    <ligand>
        <name>ATP</name>
        <dbReference type="ChEBI" id="CHEBI:30616"/>
    </ligand>
</feature>
<dbReference type="FunFam" id="3.30.230.80:FF:000002">
    <property type="entry name" value="Molecular chaperone HtpG"/>
    <property type="match status" value="1"/>
</dbReference>
<comment type="subunit">
    <text evidence="10">Homodimer.</text>
</comment>
<keyword evidence="7 10" id="KW-0143">Chaperone</keyword>
<keyword evidence="5 10" id="KW-0067">ATP-binding</keyword>
<dbReference type="SUPFAM" id="SSF110942">
    <property type="entry name" value="HSP90 C-terminal domain"/>
    <property type="match status" value="1"/>
</dbReference>
<dbReference type="EMBL" id="JACIUV010000002">
    <property type="protein sequence ID" value="MBB1116565.1"/>
    <property type="molecule type" value="Genomic_DNA"/>
</dbReference>
<feature type="binding site" evidence="11">
    <location>
        <begin position="103"/>
        <end position="104"/>
    </location>
    <ligand>
        <name>ATP</name>
        <dbReference type="ChEBI" id="CHEBI:30616"/>
    </ligand>
</feature>
<comment type="subcellular location">
    <subcellularLocation>
        <location evidence="1 10">Cytoplasm</location>
    </subcellularLocation>
</comment>
<dbReference type="SUPFAM" id="SSF55874">
    <property type="entry name" value="ATPase domain of HSP90 chaperone/DNA topoisomerase II/histidine kinase"/>
    <property type="match status" value="1"/>
</dbReference>
<dbReference type="Gene3D" id="3.30.565.10">
    <property type="entry name" value="Histidine kinase-like ATPase, C-terminal domain"/>
    <property type="match status" value="1"/>
</dbReference>
<name>A0A7W3UZ86_9GAMM</name>
<dbReference type="HAMAP" id="MF_00505">
    <property type="entry name" value="HSP90"/>
    <property type="match status" value="1"/>
</dbReference>
<dbReference type="InterPro" id="IPR036890">
    <property type="entry name" value="HATPase_C_sf"/>
</dbReference>
<dbReference type="InterPro" id="IPR020575">
    <property type="entry name" value="Hsp90_N"/>
</dbReference>
<accession>A0A7W3UZ86</accession>
<sequence>MTTESSTQTLGFQTEVKQLLQLMIHSLYSNKEIFLRELVSNAADAADKLRFEALTDAALLEGDGELAVRVSFDKDARTLTIEDNGIGMSREEAIAHLGTIAKSGTGEFIKQLSGDAKKDSNLIGQFGVGFYSAFIVADQVDVYSRRAGLPASEGVRWSSRGEGEFEVATIDKPARGTRIVLHLKDGEESFADGWTLRSIIKKYSDHIGLPIQMPVEKYGEDADKADDSAPAWETVNKANALWTRAKADISAEDYNEFYKHIAHDYSDPLAHSHNKVEGKLEYTSLLYVPGRAPYDLYQREAPKGLKLYVQRVFIMDQAEQFLPLYLRFIKGVVDSNDLSLNVSREILQSGPVIDSMKSALTKRSLDMLEKLAADKPEDYARFWKEFGQVLKEGPAEDYANREKIAGLLRFASTKGDGDAQNVSLADYIGRMAEGQDKIYYLTGETHLQAANSPHLEVFAKKGVEVLLLTDRIDEWLMGYLTEFDGKSFVDIARGDLDLGKLESEEDKKAAEEAAKDKEGLVKRLGEALGESVSEVRVSHRLTDSPAILALGAGDLGLQMRQILEASGQKVPETKPVFEFNPTHPLINKLDNEADTDRFAELAHVLFDQAALAAGESLKDPAAYVRRLNKLLLELSA</sequence>
<dbReference type="InterPro" id="IPR020568">
    <property type="entry name" value="Ribosomal_Su5_D2-typ_SF"/>
</dbReference>
<dbReference type="AlphaFoldDB" id="A0A7W3UZ86"/>
<dbReference type="GO" id="GO:0005524">
    <property type="term" value="F:ATP binding"/>
    <property type="evidence" value="ECO:0007669"/>
    <property type="project" value="UniProtKB-UniRule"/>
</dbReference>
<comment type="caution">
    <text evidence="10">Lacks conserved residue(s) required for the propagation of feature annotation.</text>
</comment>
<evidence type="ECO:0000256" key="3">
    <source>
        <dbReference type="ARBA" id="ARBA00022490"/>
    </source>
</evidence>
<feature type="binding site" evidence="11">
    <location>
        <position position="83"/>
    </location>
    <ligand>
        <name>ATP</name>
        <dbReference type="ChEBI" id="CHEBI:30616"/>
    </ligand>
</feature>
<dbReference type="Pfam" id="PF13589">
    <property type="entry name" value="HATPase_c_3"/>
    <property type="match status" value="1"/>
</dbReference>
<keyword evidence="6 10" id="KW-0346">Stress response</keyword>
<organism evidence="13 14">
    <name type="scientific">Stenotrophomonas koreensis</name>
    <dbReference type="NCBI Taxonomy" id="266128"/>
    <lineage>
        <taxon>Bacteria</taxon>
        <taxon>Pseudomonadati</taxon>
        <taxon>Pseudomonadota</taxon>
        <taxon>Gammaproteobacteria</taxon>
        <taxon>Lysobacterales</taxon>
        <taxon>Lysobacteraceae</taxon>
        <taxon>Stenotrophomonas</taxon>
    </lineage>
</organism>
<dbReference type="Gene3D" id="1.20.120.790">
    <property type="entry name" value="Heat shock protein 90, C-terminal domain"/>
    <property type="match status" value="1"/>
</dbReference>
<gene>
    <name evidence="10 13" type="primary">htpG</name>
    <name evidence="13" type="ORF">H4O09_05765</name>
</gene>
<feature type="binding site" evidence="11">
    <location>
        <position position="41"/>
    </location>
    <ligand>
        <name>ATP</name>
        <dbReference type="ChEBI" id="CHEBI:30616"/>
    </ligand>
</feature>
<dbReference type="GO" id="GO:0051082">
    <property type="term" value="F:unfolded protein binding"/>
    <property type="evidence" value="ECO:0007669"/>
    <property type="project" value="UniProtKB-UniRule"/>
</dbReference>
<dbReference type="RefSeq" id="WP_182621809.1">
    <property type="nucleotide sequence ID" value="NZ_JACIUV010000002.1"/>
</dbReference>
<evidence type="ECO:0000259" key="12">
    <source>
        <dbReference type="SMART" id="SM00387"/>
    </source>
</evidence>
<evidence type="ECO:0000256" key="2">
    <source>
        <dbReference type="ARBA" id="ARBA00008239"/>
    </source>
</evidence>
<evidence type="ECO:0000256" key="7">
    <source>
        <dbReference type="ARBA" id="ARBA00023186"/>
    </source>
</evidence>